<dbReference type="PROSITE" id="PS00279">
    <property type="entry name" value="MACPF_1"/>
    <property type="match status" value="1"/>
</dbReference>
<evidence type="ECO:0000313" key="4">
    <source>
        <dbReference type="Proteomes" id="UP000247973"/>
    </source>
</evidence>
<dbReference type="GO" id="GO:0006493">
    <property type="term" value="P:protein O-linked glycosylation"/>
    <property type="evidence" value="ECO:0007669"/>
    <property type="project" value="TreeGrafter"/>
</dbReference>
<dbReference type="InterPro" id="IPR029044">
    <property type="entry name" value="Nucleotide-diphossugar_trans"/>
</dbReference>
<dbReference type="SUPFAM" id="SSF53448">
    <property type="entry name" value="Nucleotide-diphospho-sugar transferases"/>
    <property type="match status" value="1"/>
</dbReference>
<dbReference type="Gene3D" id="3.90.550.10">
    <property type="entry name" value="Spore Coat Polysaccharide Biosynthesis Protein SpsA, Chain A"/>
    <property type="match status" value="1"/>
</dbReference>
<sequence>MKKHPELTVIITFLNEGSEVYHTVKNIRETSDIEVNIILINDASTDGYNYKSVSEEFGTHYISHAERKGVAASRDEGIELCSTKYFLLLDAHMRFFQNDWVSILLGILENNPTTLFCCQTVNMEIGENGEVISLKNQTKTYGAYIYFDDNQALVTKWDKTDPDPNEPIVDIACVLGASYTTNKKYWQYLRGLEGLRSYGADEELISLKVWLEGGKCQLIKSITVGHLYRTDMPYATLDTDFLYNRLYIAELFLSKEEKYQVFKSVDKLNTQFYKEAVKLLSENRALLKEQKEYYKQIFKKDIKDVLAQNKFLQNRN</sequence>
<proteinExistence type="predicted"/>
<keyword evidence="3" id="KW-0808">Transferase</keyword>
<accession>A0A2V3PSY6</accession>
<dbReference type="PANTHER" id="PTHR11675:SF126">
    <property type="entry name" value="RICIN B LECTIN DOMAIN-CONTAINING PROTEIN"/>
    <property type="match status" value="1"/>
</dbReference>
<feature type="domain" description="Glycosyltransferase 2-like" evidence="2">
    <location>
        <begin position="8"/>
        <end position="130"/>
    </location>
</feature>
<evidence type="ECO:0000259" key="2">
    <source>
        <dbReference type="Pfam" id="PF00535"/>
    </source>
</evidence>
<evidence type="ECO:0000256" key="1">
    <source>
        <dbReference type="ARBA" id="ARBA00023157"/>
    </source>
</evidence>
<keyword evidence="4" id="KW-1185">Reference proteome</keyword>
<protein>
    <submittedName>
        <fullName evidence="3">Glycosyl transferase family 2</fullName>
    </submittedName>
</protein>
<dbReference type="InterPro" id="IPR020863">
    <property type="entry name" value="MACPF_CS"/>
</dbReference>
<reference evidence="3 4" key="1">
    <citation type="submission" date="2018-03" db="EMBL/GenBank/DDBJ databases">
        <title>Genomic Encyclopedia of Archaeal and Bacterial Type Strains, Phase II (KMG-II): from individual species to whole genera.</title>
        <authorList>
            <person name="Goeker M."/>
        </authorList>
    </citation>
    <scope>NUCLEOTIDE SEQUENCE [LARGE SCALE GENOMIC DNA]</scope>
    <source>
        <strain evidence="3 4">DSM 100214</strain>
    </source>
</reference>
<keyword evidence="1" id="KW-1015">Disulfide bond</keyword>
<dbReference type="GO" id="GO:0004653">
    <property type="term" value="F:polypeptide N-acetylgalactosaminyltransferase activity"/>
    <property type="evidence" value="ECO:0007669"/>
    <property type="project" value="TreeGrafter"/>
</dbReference>
<dbReference type="RefSeq" id="WP_110311548.1">
    <property type="nucleotide sequence ID" value="NZ_QICL01000021.1"/>
</dbReference>
<dbReference type="Proteomes" id="UP000247973">
    <property type="component" value="Unassembled WGS sequence"/>
</dbReference>
<gene>
    <name evidence="3" type="ORF">CLV62_12122</name>
</gene>
<dbReference type="EMBL" id="QICL01000021">
    <property type="protein sequence ID" value="PXV62199.1"/>
    <property type="molecule type" value="Genomic_DNA"/>
</dbReference>
<dbReference type="OrthoDB" id="6307329at2"/>
<evidence type="ECO:0000313" key="3">
    <source>
        <dbReference type="EMBL" id="PXV62199.1"/>
    </source>
</evidence>
<dbReference type="Pfam" id="PF00535">
    <property type="entry name" value="Glycos_transf_2"/>
    <property type="match status" value="1"/>
</dbReference>
<organism evidence="3 4">
    <name type="scientific">Dysgonomonas alginatilytica</name>
    <dbReference type="NCBI Taxonomy" id="1605892"/>
    <lineage>
        <taxon>Bacteria</taxon>
        <taxon>Pseudomonadati</taxon>
        <taxon>Bacteroidota</taxon>
        <taxon>Bacteroidia</taxon>
        <taxon>Bacteroidales</taxon>
        <taxon>Dysgonomonadaceae</taxon>
        <taxon>Dysgonomonas</taxon>
    </lineage>
</organism>
<dbReference type="PANTHER" id="PTHR11675">
    <property type="entry name" value="N-ACETYLGALACTOSAMINYLTRANSFERASE"/>
    <property type="match status" value="1"/>
</dbReference>
<name>A0A2V3PSY6_9BACT</name>
<comment type="caution">
    <text evidence="3">The sequence shown here is derived from an EMBL/GenBank/DDBJ whole genome shotgun (WGS) entry which is preliminary data.</text>
</comment>
<dbReference type="InterPro" id="IPR001173">
    <property type="entry name" value="Glyco_trans_2-like"/>
</dbReference>
<dbReference type="AlphaFoldDB" id="A0A2V3PSY6"/>